<name>A0ABU9Y594_9SPHN</name>
<evidence type="ECO:0000313" key="3">
    <source>
        <dbReference type="Proteomes" id="UP001419910"/>
    </source>
</evidence>
<dbReference type="Gene3D" id="3.10.20.440">
    <property type="entry name" value="2Fe-2S iron-sulphur cluster binding domain, sarcosine oxidase, alpha subunit, N-terminal domain"/>
    <property type="match status" value="1"/>
</dbReference>
<dbReference type="RefSeq" id="WP_343892834.1">
    <property type="nucleotide sequence ID" value="NZ_BAAAEH010000065.1"/>
</dbReference>
<dbReference type="Pfam" id="PF13510">
    <property type="entry name" value="Fer2_4"/>
    <property type="match status" value="1"/>
</dbReference>
<keyword evidence="1" id="KW-0560">Oxidoreductase</keyword>
<reference evidence="2 3" key="1">
    <citation type="submission" date="2024-05" db="EMBL/GenBank/DDBJ databases">
        <authorList>
            <person name="Liu Q."/>
            <person name="Xin Y.-H."/>
        </authorList>
    </citation>
    <scope>NUCLEOTIDE SEQUENCE [LARGE SCALE GENOMIC DNA]</scope>
    <source>
        <strain evidence="2 3">CGMCC 1.10181</strain>
    </source>
</reference>
<accession>A0ABU9Y594</accession>
<dbReference type="InterPro" id="IPR042204">
    <property type="entry name" value="2Fe-2S-bd_N"/>
</dbReference>
<dbReference type="SUPFAM" id="SSF54292">
    <property type="entry name" value="2Fe-2S ferredoxin-like"/>
    <property type="match status" value="1"/>
</dbReference>
<sequence length="109" mass="11550">MAEISVSTGRFRRVAETARRPIMIEVDGAPVAALEGDSLLVAVLATGRTLRSSEFGDGERAGFCLMGACQDCWMWTADGARLRACTTPAADGIRVVTKPVGEALWPIPA</sequence>
<protein>
    <submittedName>
        <fullName evidence="2">(2Fe-2S)-binding protein</fullName>
    </submittedName>
</protein>
<keyword evidence="3" id="KW-1185">Reference proteome</keyword>
<evidence type="ECO:0000256" key="1">
    <source>
        <dbReference type="ARBA" id="ARBA00023002"/>
    </source>
</evidence>
<dbReference type="InterPro" id="IPR036010">
    <property type="entry name" value="2Fe-2S_ferredoxin-like_sf"/>
</dbReference>
<comment type="caution">
    <text evidence="2">The sequence shown here is derived from an EMBL/GenBank/DDBJ whole genome shotgun (WGS) entry which is preliminary data.</text>
</comment>
<organism evidence="2 3">
    <name type="scientific">Sphingomonas oligophenolica</name>
    <dbReference type="NCBI Taxonomy" id="301154"/>
    <lineage>
        <taxon>Bacteria</taxon>
        <taxon>Pseudomonadati</taxon>
        <taxon>Pseudomonadota</taxon>
        <taxon>Alphaproteobacteria</taxon>
        <taxon>Sphingomonadales</taxon>
        <taxon>Sphingomonadaceae</taxon>
        <taxon>Sphingomonas</taxon>
    </lineage>
</organism>
<dbReference type="Proteomes" id="UP001419910">
    <property type="component" value="Unassembled WGS sequence"/>
</dbReference>
<dbReference type="EMBL" id="JBDIME010000013">
    <property type="protein sequence ID" value="MEN2790922.1"/>
    <property type="molecule type" value="Genomic_DNA"/>
</dbReference>
<proteinExistence type="predicted"/>
<evidence type="ECO:0000313" key="2">
    <source>
        <dbReference type="EMBL" id="MEN2790922.1"/>
    </source>
</evidence>
<gene>
    <name evidence="2" type="ORF">ABC974_14875</name>
</gene>